<dbReference type="Proteomes" id="UP000289200">
    <property type="component" value="Unassembled WGS sequence"/>
</dbReference>
<dbReference type="InterPro" id="IPR032781">
    <property type="entry name" value="ABC_tran_Xtn"/>
</dbReference>
<dbReference type="SMART" id="SM00382">
    <property type="entry name" value="AAA"/>
    <property type="match status" value="2"/>
</dbReference>
<dbReference type="OrthoDB" id="9808609at2"/>
<dbReference type="InterPro" id="IPR027417">
    <property type="entry name" value="P-loop_NTPase"/>
</dbReference>
<gene>
    <name evidence="7" type="primary">yheS_1</name>
    <name evidence="7" type="ORF">RHODGE_RHODGE_01969</name>
</gene>
<dbReference type="AlphaFoldDB" id="A0A447CU59"/>
<organism evidence="7 8">
    <name type="scientific">Rhodoplanes serenus</name>
    <dbReference type="NCBI Taxonomy" id="200615"/>
    <lineage>
        <taxon>Bacteria</taxon>
        <taxon>Pseudomonadati</taxon>
        <taxon>Pseudomonadota</taxon>
        <taxon>Alphaproteobacteria</taxon>
        <taxon>Hyphomicrobiales</taxon>
        <taxon>Nitrobacteraceae</taxon>
        <taxon>Rhodoplanes</taxon>
    </lineage>
</organism>
<dbReference type="InterPro" id="IPR017871">
    <property type="entry name" value="ABC_transporter-like_CS"/>
</dbReference>
<evidence type="ECO:0000256" key="5">
    <source>
        <dbReference type="ARBA" id="ARBA00074044"/>
    </source>
</evidence>
<dbReference type="PANTHER" id="PTHR19211:SF14">
    <property type="entry name" value="ATP-BINDING CASSETTE SUB-FAMILY F MEMBER 1"/>
    <property type="match status" value="1"/>
</dbReference>
<dbReference type="FunFam" id="3.40.50.300:FF:000070">
    <property type="entry name" value="Putative ABC transporter ATP-binding component"/>
    <property type="match status" value="1"/>
</dbReference>
<name>A0A447CU59_9BRAD</name>
<evidence type="ECO:0000256" key="1">
    <source>
        <dbReference type="ARBA" id="ARBA00022737"/>
    </source>
</evidence>
<keyword evidence="1" id="KW-0677">Repeat</keyword>
<evidence type="ECO:0000313" key="7">
    <source>
        <dbReference type="EMBL" id="VCU08807.1"/>
    </source>
</evidence>
<dbReference type="SUPFAM" id="SSF52540">
    <property type="entry name" value="P-loop containing nucleoside triphosphate hydrolases"/>
    <property type="match status" value="2"/>
</dbReference>
<dbReference type="CDD" id="cd03221">
    <property type="entry name" value="ABCF_EF-3"/>
    <property type="match status" value="2"/>
</dbReference>
<protein>
    <recommendedName>
        <fullName evidence="5">Probable ATP-binding protein YbiT</fullName>
    </recommendedName>
</protein>
<evidence type="ECO:0000256" key="2">
    <source>
        <dbReference type="ARBA" id="ARBA00022741"/>
    </source>
</evidence>
<dbReference type="InterPro" id="IPR003593">
    <property type="entry name" value="AAA+_ATPase"/>
</dbReference>
<dbReference type="Gene3D" id="3.40.50.300">
    <property type="entry name" value="P-loop containing nucleotide triphosphate hydrolases"/>
    <property type="match status" value="2"/>
</dbReference>
<accession>A0A447CU59</accession>
<dbReference type="EMBL" id="UWOC01000136">
    <property type="protein sequence ID" value="VCU08807.1"/>
    <property type="molecule type" value="Genomic_DNA"/>
</dbReference>
<dbReference type="PANTHER" id="PTHR19211">
    <property type="entry name" value="ATP-BINDING TRANSPORT PROTEIN-RELATED"/>
    <property type="match status" value="1"/>
</dbReference>
<dbReference type="InterPro" id="IPR050611">
    <property type="entry name" value="ABCF"/>
</dbReference>
<evidence type="ECO:0000259" key="6">
    <source>
        <dbReference type="PROSITE" id="PS50893"/>
    </source>
</evidence>
<dbReference type="InterPro" id="IPR003439">
    <property type="entry name" value="ABC_transporter-like_ATP-bd"/>
</dbReference>
<comment type="caution">
    <text evidence="7">The sequence shown here is derived from an EMBL/GenBank/DDBJ whole genome shotgun (WGS) entry which is preliminary data.</text>
</comment>
<evidence type="ECO:0000256" key="4">
    <source>
        <dbReference type="ARBA" id="ARBA00061551"/>
    </source>
</evidence>
<dbReference type="PROSITE" id="PS00211">
    <property type="entry name" value="ABC_TRANSPORTER_1"/>
    <property type="match status" value="2"/>
</dbReference>
<comment type="similarity">
    <text evidence="4">Belongs to the ABC transporter superfamily. ABCF family. YbiT subfamily.</text>
</comment>
<dbReference type="GO" id="GO:0016887">
    <property type="term" value="F:ATP hydrolysis activity"/>
    <property type="evidence" value="ECO:0007669"/>
    <property type="project" value="InterPro"/>
</dbReference>
<dbReference type="RefSeq" id="WP_129608827.1">
    <property type="nucleotide sequence ID" value="NZ_UWOC01000136.1"/>
</dbReference>
<sequence length="540" mass="59749">MIRLDGISKQNGHQILFIEASAALQRGEKVGLVGPNGAGKSTLFRMITGEEPPDEGQIVVDRGVTIGYFSQDVGEMAGRSAVAEVMDGAGPVSEVAAELRALEAAMADPDRADEMDDIIVRYGEVQHRFEELDGYALDGRAREVLAGLGFSDAMMDGDVGKLSGGWKMRVALARILLMRPDAMLLDEPSNHLDLESLIWLEQFLQGYDGALMMTSHDREFMNRIVRKVIEIDGGTLTTYTGDYEFYEQQRAQNEKQQQAQFERQQAMLAKEIKFIERFKARASHAAQVQSRVKKLEKIDRVEPPRRRQSVLFEFPPAPRSGEDVVSLKGVHKSYGSRRIYEGLDFQVRRRERWCVLGVNGAGKSTLLKLVAGATEPDDGSVAVGGSVKMGYFAQHAMDLLDGERTVFETLEEAFPEAGQGSLRTLAGCFGFSGDDVEKRARVLSGGEKARLVMALMLYDPPNFLVLDEPTNHLDMTTKEMLVAALAQYEGSMLFVSHDRRFLAALSNRVLELTPEGVHRYGGGYTEYVARTGHEAPGLRS</sequence>
<dbReference type="Pfam" id="PF00005">
    <property type="entry name" value="ABC_tran"/>
    <property type="match status" value="2"/>
</dbReference>
<evidence type="ECO:0000313" key="8">
    <source>
        <dbReference type="Proteomes" id="UP000289200"/>
    </source>
</evidence>
<keyword evidence="3 7" id="KW-0067">ATP-binding</keyword>
<keyword evidence="2" id="KW-0547">Nucleotide-binding</keyword>
<feature type="domain" description="ABC transporter" evidence="6">
    <location>
        <begin position="2"/>
        <end position="258"/>
    </location>
</feature>
<proteinExistence type="inferred from homology"/>
<reference evidence="8" key="1">
    <citation type="submission" date="2018-10" db="EMBL/GenBank/DDBJ databases">
        <authorList>
            <person name="Peiro R."/>
            <person name="Begona"/>
            <person name="Cbmso G."/>
            <person name="Lopez M."/>
            <person name="Gonzalez S."/>
            <person name="Sacristan E."/>
            <person name="Castillo E."/>
        </authorList>
    </citation>
    <scope>NUCLEOTIDE SEQUENCE [LARGE SCALE GENOMIC DNA]</scope>
</reference>
<dbReference type="PROSITE" id="PS50893">
    <property type="entry name" value="ABC_TRANSPORTER_2"/>
    <property type="match status" value="2"/>
</dbReference>
<dbReference type="GO" id="GO:0005524">
    <property type="term" value="F:ATP binding"/>
    <property type="evidence" value="ECO:0007669"/>
    <property type="project" value="UniProtKB-KW"/>
</dbReference>
<keyword evidence="8" id="KW-1185">Reference proteome</keyword>
<dbReference type="FunFam" id="3.40.50.300:FF:000011">
    <property type="entry name" value="Putative ABC transporter ATP-binding component"/>
    <property type="match status" value="1"/>
</dbReference>
<dbReference type="Pfam" id="PF12848">
    <property type="entry name" value="ABC_tran_Xtn"/>
    <property type="match status" value="1"/>
</dbReference>
<evidence type="ECO:0000256" key="3">
    <source>
        <dbReference type="ARBA" id="ARBA00022840"/>
    </source>
</evidence>
<feature type="domain" description="ABC transporter" evidence="6">
    <location>
        <begin position="325"/>
        <end position="539"/>
    </location>
</feature>